<proteinExistence type="predicted"/>
<sequence>MRSPNFSSNHFEKDGFRGWRAAWRRFGRRQALWSLNLEDFTSGSIRPLQCKNQGISSIRERQVCRLDGIGLHIEKIFQLSCHLWDFGMTAMHAISADNWVQQPSRFSPSTGCSVLLSQPRWGRSGCLNSKTTKPLVAGLLWVKQRERLAFWMAMPMSPSAIGCQPHHKRSLEPPTNLYRRNHSTIIAVVNEKIVCS</sequence>
<protein>
    <submittedName>
        <fullName evidence="1">Uncharacterized protein</fullName>
    </submittedName>
</protein>
<dbReference type="Proteomes" id="UP001222027">
    <property type="component" value="Unassembled WGS sequence"/>
</dbReference>
<organism evidence="1 2">
    <name type="scientific">Ensete ventricosum</name>
    <name type="common">Abyssinian banana</name>
    <name type="synonym">Musa ensete</name>
    <dbReference type="NCBI Taxonomy" id="4639"/>
    <lineage>
        <taxon>Eukaryota</taxon>
        <taxon>Viridiplantae</taxon>
        <taxon>Streptophyta</taxon>
        <taxon>Embryophyta</taxon>
        <taxon>Tracheophyta</taxon>
        <taxon>Spermatophyta</taxon>
        <taxon>Magnoliopsida</taxon>
        <taxon>Liliopsida</taxon>
        <taxon>Zingiberales</taxon>
        <taxon>Musaceae</taxon>
        <taxon>Ensete</taxon>
    </lineage>
</organism>
<accession>A0AAV8PQJ4</accession>
<dbReference type="AlphaFoldDB" id="A0AAV8PQJ4"/>
<comment type="caution">
    <text evidence="1">The sequence shown here is derived from an EMBL/GenBank/DDBJ whole genome shotgun (WGS) entry which is preliminary data.</text>
</comment>
<evidence type="ECO:0000313" key="1">
    <source>
        <dbReference type="EMBL" id="KAJ8459133.1"/>
    </source>
</evidence>
<reference evidence="1 2" key="1">
    <citation type="submission" date="2022-12" db="EMBL/GenBank/DDBJ databases">
        <title>Chromosome-scale assembly of the Ensete ventricosum genome.</title>
        <authorList>
            <person name="Dussert Y."/>
            <person name="Stocks J."/>
            <person name="Wendawek A."/>
            <person name="Woldeyes F."/>
            <person name="Nichols R.A."/>
            <person name="Borrell J.S."/>
        </authorList>
    </citation>
    <scope>NUCLEOTIDE SEQUENCE [LARGE SCALE GENOMIC DNA]</scope>
    <source>
        <strain evidence="2">cv. Maze</strain>
        <tissue evidence="1">Seeds</tissue>
    </source>
</reference>
<dbReference type="EMBL" id="JAQQAF010000009">
    <property type="protein sequence ID" value="KAJ8459133.1"/>
    <property type="molecule type" value="Genomic_DNA"/>
</dbReference>
<name>A0AAV8PQJ4_ENSVE</name>
<evidence type="ECO:0000313" key="2">
    <source>
        <dbReference type="Proteomes" id="UP001222027"/>
    </source>
</evidence>
<keyword evidence="2" id="KW-1185">Reference proteome</keyword>
<gene>
    <name evidence="1" type="ORF">OPV22_032059</name>
</gene>